<accession>A0A8J7HQG4</accession>
<keyword evidence="2" id="KW-0472">Membrane</keyword>
<feature type="transmembrane region" description="Helical" evidence="2">
    <location>
        <begin position="12"/>
        <end position="33"/>
    </location>
</feature>
<dbReference type="AlphaFoldDB" id="A0A8J7HQG4"/>
<dbReference type="EMBL" id="JAECZC010000034">
    <property type="protein sequence ID" value="MBH8564071.1"/>
    <property type="molecule type" value="Genomic_DNA"/>
</dbReference>
<evidence type="ECO:0000313" key="4">
    <source>
        <dbReference type="EMBL" id="MBH8564071.1"/>
    </source>
</evidence>
<dbReference type="Pfam" id="PF20434">
    <property type="entry name" value="BD-FAE"/>
    <property type="match status" value="1"/>
</dbReference>
<dbReference type="Proteomes" id="UP000632766">
    <property type="component" value="Unassembled WGS sequence"/>
</dbReference>
<name>A0A8J7HQG4_9NOST</name>
<keyword evidence="1 4" id="KW-0378">Hydrolase</keyword>
<gene>
    <name evidence="4" type="ORF">I8748_18085</name>
</gene>
<evidence type="ECO:0000259" key="3">
    <source>
        <dbReference type="Pfam" id="PF20434"/>
    </source>
</evidence>
<dbReference type="InterPro" id="IPR050300">
    <property type="entry name" value="GDXG_lipolytic_enzyme"/>
</dbReference>
<dbReference type="Gene3D" id="3.40.50.1820">
    <property type="entry name" value="alpha/beta hydrolase"/>
    <property type="match status" value="1"/>
</dbReference>
<feature type="transmembrane region" description="Helical" evidence="2">
    <location>
        <begin position="53"/>
        <end position="69"/>
    </location>
</feature>
<organism evidence="4 5">
    <name type="scientific">Amazonocrinis nigriterrae CENA67</name>
    <dbReference type="NCBI Taxonomy" id="2794033"/>
    <lineage>
        <taxon>Bacteria</taxon>
        <taxon>Bacillati</taxon>
        <taxon>Cyanobacteriota</taxon>
        <taxon>Cyanophyceae</taxon>
        <taxon>Nostocales</taxon>
        <taxon>Nostocaceae</taxon>
        <taxon>Amazonocrinis</taxon>
        <taxon>Amazonocrinis nigriterrae</taxon>
    </lineage>
</organism>
<dbReference type="PANTHER" id="PTHR48081">
    <property type="entry name" value="AB HYDROLASE SUPERFAMILY PROTEIN C4A8.06C"/>
    <property type="match status" value="1"/>
</dbReference>
<reference evidence="4 5" key="1">
    <citation type="journal article" date="2021" name="Int. J. Syst. Evol. Microbiol.">
        <title>Amazonocrinis nigriterrae gen. nov., sp. nov., Atlanticothrix silvestris gen. nov., sp. nov. and Dendronalium phyllosphericum gen. nov., sp. nov., nostocacean cyanobacteria from Brazilian environments.</title>
        <authorList>
            <person name="Alvarenga D.O."/>
            <person name="Andreote A.P.D."/>
            <person name="Branco L.H.Z."/>
            <person name="Delbaje E."/>
            <person name="Cruz R.B."/>
            <person name="Varani A.M."/>
            <person name="Fiore M.F."/>
        </authorList>
    </citation>
    <scope>NUCLEOTIDE SEQUENCE [LARGE SCALE GENOMIC DNA]</scope>
    <source>
        <strain evidence="4 5">CENA67</strain>
    </source>
</reference>
<keyword evidence="2" id="KW-1133">Transmembrane helix</keyword>
<protein>
    <submittedName>
        <fullName evidence="4">Alpha/beta hydrolase</fullName>
    </submittedName>
</protein>
<dbReference type="GO" id="GO:0016787">
    <property type="term" value="F:hydrolase activity"/>
    <property type="evidence" value="ECO:0007669"/>
    <property type="project" value="UniProtKB-KW"/>
</dbReference>
<keyword evidence="2" id="KW-0812">Transmembrane</keyword>
<feature type="transmembrane region" description="Helical" evidence="2">
    <location>
        <begin position="76"/>
        <end position="94"/>
    </location>
</feature>
<keyword evidence="5" id="KW-1185">Reference proteome</keyword>
<feature type="domain" description="BD-FAE-like" evidence="3">
    <location>
        <begin position="161"/>
        <end position="351"/>
    </location>
</feature>
<comment type="caution">
    <text evidence="4">The sequence shown here is derived from an EMBL/GenBank/DDBJ whole genome shotgun (WGS) entry which is preliminary data.</text>
</comment>
<dbReference type="InterPro" id="IPR029058">
    <property type="entry name" value="AB_hydrolase_fold"/>
</dbReference>
<evidence type="ECO:0000256" key="2">
    <source>
        <dbReference type="SAM" id="Phobius"/>
    </source>
</evidence>
<evidence type="ECO:0000256" key="1">
    <source>
        <dbReference type="ARBA" id="ARBA00022801"/>
    </source>
</evidence>
<dbReference type="InterPro" id="IPR049492">
    <property type="entry name" value="BD-FAE-like_dom"/>
</dbReference>
<sequence length="408" mass="45236">MMSTLPSFIKEVLTGSAIFLSVIGLFLSIWIVVPVPTAFLLPLGVGAPEVCHWLLLLNFTAFGVSFFGIRSHWLQYVALGISGVGIVLSMLPFLQLSATQQQMQLAMEKELGKDYLTSIEQHFGRSHRFSLVDAFQGIPTSKIRYTPNIEFASPDSIPLRLDIYRPLQVGQYPGIVVIHGGGWQSGSPTTNADFSRYIAARGYTVFAITYRYAPTYKFPAQIDDVRSALAFIQQHAAEYETDINRIALLGRSAGAHLAMLAAYQQDAPPIRAVISYYGPSNLVKGYYEPPTPDPLNVRSVLEAFIGGTPDQLPEQYTKASPIHYANRSVPPTLLIHGGRDHISRIIFTRLLFQALQTAGNQAILLEIPWAEHAFDYIFNGPSNQLALYHTESFLAWALFENKNVNNGV</sequence>
<evidence type="ECO:0000313" key="5">
    <source>
        <dbReference type="Proteomes" id="UP000632766"/>
    </source>
</evidence>
<dbReference type="SUPFAM" id="SSF53474">
    <property type="entry name" value="alpha/beta-Hydrolases"/>
    <property type="match status" value="1"/>
</dbReference>
<proteinExistence type="predicted"/>